<feature type="region of interest" description="Disordered" evidence="1">
    <location>
        <begin position="86"/>
        <end position="105"/>
    </location>
</feature>
<reference evidence="2 3" key="1">
    <citation type="journal article" date="2021" name="BMC Genomics">
        <title>Datura genome reveals duplications of psychoactive alkaloid biosynthetic genes and high mutation rate following tissue culture.</title>
        <authorList>
            <person name="Rajewski A."/>
            <person name="Carter-House D."/>
            <person name="Stajich J."/>
            <person name="Litt A."/>
        </authorList>
    </citation>
    <scope>NUCLEOTIDE SEQUENCE [LARGE SCALE GENOMIC DNA]</scope>
    <source>
        <strain evidence="2">AR-01</strain>
    </source>
</reference>
<evidence type="ECO:0000313" key="3">
    <source>
        <dbReference type="Proteomes" id="UP000823775"/>
    </source>
</evidence>
<feature type="compositionally biased region" description="Polar residues" evidence="1">
    <location>
        <begin position="180"/>
        <end position="199"/>
    </location>
</feature>
<dbReference type="PANTHER" id="PTHR33621">
    <property type="entry name" value="ASPARTIC/GLUTAMIC ACID-RICH PROTEIN"/>
    <property type="match status" value="1"/>
</dbReference>
<dbReference type="Proteomes" id="UP000823775">
    <property type="component" value="Unassembled WGS sequence"/>
</dbReference>
<accession>A0ABS8VH25</accession>
<sequence>MDFHSLTRRELQALCKKNKIPANMTNVSMADALQSLEFSPGKSGSSNKLYLRLVAVLPSGRQSNMTQGFGTSTESLQNARNGVRLAGKSMQESSTQEDEKSGGTLTFDAVSEETDESLEVDYVHKTEELNKNDTKAKEGSEEGSLGQNNNGGSEEVSGAEPIEESEIDAEAKRDEEFLHKNQSMGDDSTRNSDITNHGSDQAAAPNRMSPIAVIQLIFVENDRRRR</sequence>
<dbReference type="EMBL" id="JACEIK010004473">
    <property type="protein sequence ID" value="MCD9645577.1"/>
    <property type="molecule type" value="Genomic_DNA"/>
</dbReference>
<feature type="region of interest" description="Disordered" evidence="1">
    <location>
        <begin position="113"/>
        <end position="210"/>
    </location>
</feature>
<name>A0ABS8VH25_DATST</name>
<evidence type="ECO:0000256" key="1">
    <source>
        <dbReference type="SAM" id="MobiDB-lite"/>
    </source>
</evidence>
<proteinExistence type="predicted"/>
<evidence type="ECO:0000313" key="2">
    <source>
        <dbReference type="EMBL" id="MCD9645577.1"/>
    </source>
</evidence>
<comment type="caution">
    <text evidence="2">The sequence shown here is derived from an EMBL/GenBank/DDBJ whole genome shotgun (WGS) entry which is preliminary data.</text>
</comment>
<keyword evidence="3" id="KW-1185">Reference proteome</keyword>
<protein>
    <submittedName>
        <fullName evidence="2">Uncharacterized protein</fullName>
    </submittedName>
</protein>
<feature type="compositionally biased region" description="Basic and acidic residues" evidence="1">
    <location>
        <begin position="121"/>
        <end position="140"/>
    </location>
</feature>
<gene>
    <name evidence="2" type="ORF">HAX54_034593</name>
</gene>
<dbReference type="PANTHER" id="PTHR33621:SF2">
    <property type="entry name" value="RIBOSOMAL L1 DOMAIN-CONTAINING PROTEIN"/>
    <property type="match status" value="1"/>
</dbReference>
<feature type="compositionally biased region" description="Basic and acidic residues" evidence="1">
    <location>
        <begin position="169"/>
        <end position="179"/>
    </location>
</feature>
<organism evidence="2 3">
    <name type="scientific">Datura stramonium</name>
    <name type="common">Jimsonweed</name>
    <name type="synonym">Common thornapple</name>
    <dbReference type="NCBI Taxonomy" id="4076"/>
    <lineage>
        <taxon>Eukaryota</taxon>
        <taxon>Viridiplantae</taxon>
        <taxon>Streptophyta</taxon>
        <taxon>Embryophyta</taxon>
        <taxon>Tracheophyta</taxon>
        <taxon>Spermatophyta</taxon>
        <taxon>Magnoliopsida</taxon>
        <taxon>eudicotyledons</taxon>
        <taxon>Gunneridae</taxon>
        <taxon>Pentapetalae</taxon>
        <taxon>asterids</taxon>
        <taxon>lamiids</taxon>
        <taxon>Solanales</taxon>
        <taxon>Solanaceae</taxon>
        <taxon>Solanoideae</taxon>
        <taxon>Datureae</taxon>
        <taxon>Datura</taxon>
    </lineage>
</organism>